<dbReference type="NCBIfam" id="TIGR04532">
    <property type="entry name" value="PT_fungal_PKS"/>
    <property type="match status" value="1"/>
</dbReference>
<dbReference type="Pfam" id="PF00550">
    <property type="entry name" value="PP-binding"/>
    <property type="match status" value="1"/>
</dbReference>
<keyword evidence="10" id="KW-1185">Reference proteome</keyword>
<feature type="active site" description="Proton acceptor; for dehydratase activity" evidence="5">
    <location>
        <position position="1352"/>
    </location>
</feature>
<evidence type="ECO:0000313" key="10">
    <source>
        <dbReference type="Proteomes" id="UP000054383"/>
    </source>
</evidence>
<name>A0A0U1LTF8_TALIS</name>
<dbReference type="PANTHER" id="PTHR43775:SF24">
    <property type="entry name" value="NON-REDUCING POLYKETIDE SYNTHASE APTA-RELATED"/>
    <property type="match status" value="1"/>
</dbReference>
<dbReference type="Gene3D" id="3.40.47.10">
    <property type="match status" value="1"/>
</dbReference>
<dbReference type="PROSITE" id="PS50075">
    <property type="entry name" value="CARRIER"/>
    <property type="match status" value="1"/>
</dbReference>
<feature type="domain" description="Carrier" evidence="6">
    <location>
        <begin position="1702"/>
        <end position="1779"/>
    </location>
</feature>
<dbReference type="EMBL" id="CVMT01000002">
    <property type="protein sequence ID" value="CRG86674.1"/>
    <property type="molecule type" value="Genomic_DNA"/>
</dbReference>
<gene>
    <name evidence="9" type="ORF">PISL3812_03684</name>
</gene>
<dbReference type="Pfam" id="PF00698">
    <property type="entry name" value="Acyl_transf_1"/>
    <property type="match status" value="1"/>
</dbReference>
<dbReference type="Pfam" id="PF02801">
    <property type="entry name" value="Ketoacyl-synt_C"/>
    <property type="match status" value="1"/>
</dbReference>
<dbReference type="PROSITE" id="PS52004">
    <property type="entry name" value="KS3_2"/>
    <property type="match status" value="1"/>
</dbReference>
<keyword evidence="2" id="KW-0596">Phosphopantetheine</keyword>
<dbReference type="GO" id="GO:0004312">
    <property type="term" value="F:fatty acid synthase activity"/>
    <property type="evidence" value="ECO:0007669"/>
    <property type="project" value="TreeGrafter"/>
</dbReference>
<dbReference type="PROSITE" id="PS00606">
    <property type="entry name" value="KS3_1"/>
    <property type="match status" value="1"/>
</dbReference>
<dbReference type="STRING" id="28573.A0A0U1LTF8"/>
<feature type="region of interest" description="C-terminal hotdog fold" evidence="5">
    <location>
        <begin position="1482"/>
        <end position="1628"/>
    </location>
</feature>
<evidence type="ECO:0000259" key="8">
    <source>
        <dbReference type="PROSITE" id="PS52019"/>
    </source>
</evidence>
<dbReference type="SMART" id="SM00825">
    <property type="entry name" value="PKS_KS"/>
    <property type="match status" value="1"/>
</dbReference>
<dbReference type="Proteomes" id="UP000054383">
    <property type="component" value="Unassembled WGS sequence"/>
</dbReference>
<proteinExistence type="predicted"/>
<sequence length="1779" mass="194586">MSSSSTSVVSMGDMKDAKQTIVFFGNDFPHDANGVFRSLYRCSKDQRCSSLASFLSLSNDAIKDEVTLLPRSWQKHVPPVTDFLALFSDNAFRKGPIGGAMEGVYLVMFQIGCIIAHHEVEGKLYEFGELGTTLAGLGCGLLAGSAVAVSPTLPDLALAGAQIIRIAFRLGIHVYEISSLLEAPVPEAESESWAYVVPGLSAETVQAEVDAFNQSTSNTGLTAVFISASDKTSVSISGPPSRLRACLKGSDALRYSNFFSLPVHHGLCHAPHIYSQEDIDTIVGHKQPVNGESPRVLTPLLSSDTGKAFAGRTLEELAAEVLDQLLTRKIHVDNITQGLVCRLPPASNNCVVWSFKKSLILSAIIKDIEASPDLPPIVLKDLVEWVSQEFSTRIPRSPKQAKLAIVGMSCRLPGGANDTELYWQLLAEGRNACTTIPPDRFDLNTHYDPTRKIENTTPTPYMNFLENPGFFDAGFFNMSPREALETDPMHRLALVTAYEALEMAGYSPDRTRSTNRTRIGTYYGQASDDWRELNASQNIGTYAVPGGERGFANGRIQYFFKFSGPSFNIDAACSSSLAAVNSACSALWAGEADTVLAGGLNVITDPDNFCQLGNGHFLSTTGQCKVWDESADGYCRADGVGSVVIKRLEDAEADNDNILAVILSAATNHNSDAASITQPHAPTQMLNYQNVMFSAGVDPLSVSYLELHGTGTQVGDREESRSVAEVFAPLTPQKRRKSQKLLVGAVKSNIGHGEAAAGIASLIKVLLMYQKSFIPAHIGMKKMNPLIPHDLEERNMALNLELTPWPKPDKGPRYAVVNNFGAHGGNTTLLLEDAPEKQRVGNDPRTSYPVTISARNRNSLKMNIEALIEYLNGNEDATLGDLSYTLCARRMHHPFRVSTSVSDLNDLRKFLTQQVEAAPSTEAVPLKSPPVAFVFTGQGAFYNGIGKELYNHYPTFTAEVNRLNRLVESFGFKSVVPYIEGSDTENASPIVSQLSIVVIQIALTRFWSSLGVHPVAVLGHSLGEFAAFVAAGTLSEADSIFLAGSRAAMVMQSCDEESHKMLAVRASIAELESLLPEDESYDLSCINTEKDTVISGLAETMEKIARDLKSKGLKCLLLDVPFAFHSKQMDPILDPFERLAENVTFKAPNIPVISPLLSECIFDGKTLNGNYLKRATREAVDFVGALDAAQELGIVNADTIWIELGPHFVTGHFVKNILSSDRVLPSLQRDVDNFTTVGSTLAWLHGDGVDLSWNEYYRPYETAHNLLTLKPYKWNAKDYWIPYIGTWTLDKAHIKHNLQKQSSKNTDISLSSKLKTSLVHGILSETVGESKSTITTLSNMLDPGFLEAMEGHMMNGHGVATQSIWADMAFTVGQYLYNQTNHKAKDFVMSTNNMLILEGQVANPSRGSKQLLQLEATLDLTSREMPIQLYNVSDDGVRAAEHFGSCVVTFEDVTVWKEEWRRLQHLVVGQIRSLETLASQGKANKLTRNMAYTLFKNVVDYADRYRGMQSVIINDYEASAEITLTIDEAGIWHTPPHWIDSVAHLAGLIVNGSDASNTADYFYVTSGWESMRFGKPLEAGASYRNYVKMIPAAEKGVWTGDVYILEGETIVGMVGQMKFRQFPRLLMDRFFSPNKGGHVLGEAKPTASTVVRPAEVIQSVVVPAVPVVPEVVSYPIPAPPVAPVAPAAKETPKPQPVAEPKSEESVMIAGVMDLIASETGMDRSELADNTQLASIGVDSLMSLVLVEKFKAQLKLDIKSSIFLECSTIGEFKEWLEENR</sequence>
<dbReference type="InterPro" id="IPR030918">
    <property type="entry name" value="PT_fungal_PKS"/>
</dbReference>
<dbReference type="Pfam" id="PF22621">
    <property type="entry name" value="CurL-like_PKS_C"/>
    <property type="match status" value="1"/>
</dbReference>
<dbReference type="InterPro" id="IPR042104">
    <property type="entry name" value="PKS_dehydratase_sf"/>
</dbReference>
<dbReference type="InterPro" id="IPR050091">
    <property type="entry name" value="PKS_NRPS_Biosynth_Enz"/>
</dbReference>
<comment type="pathway">
    <text evidence="1">Secondary metabolite biosynthesis.</text>
</comment>
<dbReference type="InterPro" id="IPR014031">
    <property type="entry name" value="Ketoacyl_synth_C"/>
</dbReference>
<feature type="domain" description="Ketosynthase family 3 (KS3)" evidence="7">
    <location>
        <begin position="400"/>
        <end position="833"/>
    </location>
</feature>
<keyword evidence="3" id="KW-0597">Phosphoprotein</keyword>
<dbReference type="Gene3D" id="3.40.366.10">
    <property type="entry name" value="Malonyl-Coenzyme A Acyl Carrier Protein, domain 2"/>
    <property type="match status" value="1"/>
</dbReference>
<dbReference type="InterPro" id="IPR049900">
    <property type="entry name" value="PKS_mFAS_DH"/>
</dbReference>
<evidence type="ECO:0000313" key="9">
    <source>
        <dbReference type="EMBL" id="CRG86674.1"/>
    </source>
</evidence>
<protein>
    <submittedName>
        <fullName evidence="9">Conidial yellow pigment biosynthesis polyketide synthase</fullName>
    </submittedName>
</protein>
<dbReference type="InterPro" id="IPR014043">
    <property type="entry name" value="Acyl_transferase_dom"/>
</dbReference>
<dbReference type="InterPro" id="IPR020841">
    <property type="entry name" value="PKS_Beta-ketoAc_synthase_dom"/>
</dbReference>
<dbReference type="FunFam" id="1.10.1200.10:FF:000011">
    <property type="entry name" value="Sterigmatocystin biosynthesis polyketide synthase"/>
    <property type="match status" value="1"/>
</dbReference>
<dbReference type="Gene3D" id="3.30.70.3290">
    <property type="match status" value="1"/>
</dbReference>
<dbReference type="SUPFAM" id="SSF55048">
    <property type="entry name" value="Probable ACP-binding domain of malonyl-CoA ACP transacylase"/>
    <property type="match status" value="1"/>
</dbReference>
<dbReference type="SUPFAM" id="SSF47336">
    <property type="entry name" value="ACP-like"/>
    <property type="match status" value="1"/>
</dbReference>
<dbReference type="InterPro" id="IPR009081">
    <property type="entry name" value="PP-bd_ACP"/>
</dbReference>
<evidence type="ECO:0000259" key="6">
    <source>
        <dbReference type="PROSITE" id="PS50075"/>
    </source>
</evidence>
<evidence type="ECO:0000256" key="1">
    <source>
        <dbReference type="ARBA" id="ARBA00005179"/>
    </source>
</evidence>
<dbReference type="Gene3D" id="3.30.70.250">
    <property type="entry name" value="Malonyl-CoA ACP transacylase, ACP-binding"/>
    <property type="match status" value="1"/>
</dbReference>
<dbReference type="InterPro" id="IPR032088">
    <property type="entry name" value="SAT"/>
</dbReference>
<dbReference type="OrthoDB" id="329835at2759"/>
<dbReference type="PANTHER" id="PTHR43775">
    <property type="entry name" value="FATTY ACID SYNTHASE"/>
    <property type="match status" value="1"/>
</dbReference>
<dbReference type="InterPro" id="IPR016035">
    <property type="entry name" value="Acyl_Trfase/lysoPLipase"/>
</dbReference>
<dbReference type="Gene3D" id="1.10.1200.10">
    <property type="entry name" value="ACP-like"/>
    <property type="match status" value="1"/>
</dbReference>
<dbReference type="Pfam" id="PF16073">
    <property type="entry name" value="SAT"/>
    <property type="match status" value="1"/>
</dbReference>
<evidence type="ECO:0000259" key="7">
    <source>
        <dbReference type="PROSITE" id="PS52004"/>
    </source>
</evidence>
<dbReference type="InterPro" id="IPR036736">
    <property type="entry name" value="ACP-like_sf"/>
</dbReference>
<evidence type="ECO:0000256" key="3">
    <source>
        <dbReference type="ARBA" id="ARBA00022553"/>
    </source>
</evidence>
<dbReference type="GO" id="GO:0006633">
    <property type="term" value="P:fatty acid biosynthetic process"/>
    <property type="evidence" value="ECO:0007669"/>
    <property type="project" value="InterPro"/>
</dbReference>
<accession>A0A0U1LTF8</accession>
<feature type="active site" description="Proton donor; for dehydratase activity" evidence="5">
    <location>
        <position position="1540"/>
    </location>
</feature>
<dbReference type="OMA" id="LNTHYDP"/>
<dbReference type="CDD" id="cd00833">
    <property type="entry name" value="PKS"/>
    <property type="match status" value="1"/>
</dbReference>
<feature type="region of interest" description="N-terminal hotdog fold" evidence="5">
    <location>
        <begin position="1320"/>
        <end position="1454"/>
    </location>
</feature>
<dbReference type="SMART" id="SM00827">
    <property type="entry name" value="PKS_AT"/>
    <property type="match status" value="1"/>
</dbReference>
<evidence type="ECO:0000256" key="5">
    <source>
        <dbReference type="PROSITE-ProRule" id="PRU01363"/>
    </source>
</evidence>
<dbReference type="Gene3D" id="3.10.129.110">
    <property type="entry name" value="Polyketide synthase dehydratase"/>
    <property type="match status" value="1"/>
</dbReference>
<dbReference type="InterPro" id="IPR014030">
    <property type="entry name" value="Ketoacyl_synth_N"/>
</dbReference>
<dbReference type="SUPFAM" id="SSF52151">
    <property type="entry name" value="FabD/lysophospholipase-like"/>
    <property type="match status" value="1"/>
</dbReference>
<dbReference type="GO" id="GO:0044550">
    <property type="term" value="P:secondary metabolite biosynthetic process"/>
    <property type="evidence" value="ECO:0007669"/>
    <property type="project" value="TreeGrafter"/>
</dbReference>
<keyword evidence="4" id="KW-0808">Transferase</keyword>
<dbReference type="InterPro" id="IPR016036">
    <property type="entry name" value="Malonyl_transacylase_ACP-bd"/>
</dbReference>
<evidence type="ECO:0000256" key="2">
    <source>
        <dbReference type="ARBA" id="ARBA00022450"/>
    </source>
</evidence>
<evidence type="ECO:0000256" key="4">
    <source>
        <dbReference type="ARBA" id="ARBA00022679"/>
    </source>
</evidence>
<feature type="domain" description="PKS/mFAS DH" evidence="8">
    <location>
        <begin position="1320"/>
        <end position="1628"/>
    </location>
</feature>
<organism evidence="9 10">
    <name type="scientific">Talaromyces islandicus</name>
    <name type="common">Penicillium islandicum</name>
    <dbReference type="NCBI Taxonomy" id="28573"/>
    <lineage>
        <taxon>Eukaryota</taxon>
        <taxon>Fungi</taxon>
        <taxon>Dikarya</taxon>
        <taxon>Ascomycota</taxon>
        <taxon>Pezizomycotina</taxon>
        <taxon>Eurotiomycetes</taxon>
        <taxon>Eurotiomycetidae</taxon>
        <taxon>Eurotiales</taxon>
        <taxon>Trichocomaceae</taxon>
        <taxon>Talaromyces</taxon>
        <taxon>Talaromyces sect. Islandici</taxon>
    </lineage>
</organism>
<dbReference type="FunFam" id="3.10.129.110:FF:000001">
    <property type="entry name" value="Sterigmatocystin biosynthesis polyketide synthase"/>
    <property type="match status" value="1"/>
</dbReference>
<reference evidence="9 10" key="1">
    <citation type="submission" date="2015-04" db="EMBL/GenBank/DDBJ databases">
        <authorList>
            <person name="Syromyatnikov M.Y."/>
            <person name="Popov V.N."/>
        </authorList>
    </citation>
    <scope>NUCLEOTIDE SEQUENCE [LARGE SCALE GENOMIC DNA]</scope>
    <source>
        <strain evidence="9">WF-38-12</strain>
    </source>
</reference>
<dbReference type="InterPro" id="IPR016039">
    <property type="entry name" value="Thiolase-like"/>
</dbReference>
<dbReference type="InterPro" id="IPR001227">
    <property type="entry name" value="Ac_transferase_dom_sf"/>
</dbReference>
<dbReference type="Pfam" id="PF00109">
    <property type="entry name" value="ketoacyl-synt"/>
    <property type="match status" value="1"/>
</dbReference>
<dbReference type="InterPro" id="IPR018201">
    <property type="entry name" value="Ketoacyl_synth_AS"/>
</dbReference>
<dbReference type="GO" id="GO:0004315">
    <property type="term" value="F:3-oxoacyl-[acyl-carrier-protein] synthase activity"/>
    <property type="evidence" value="ECO:0007669"/>
    <property type="project" value="InterPro"/>
</dbReference>
<dbReference type="PROSITE" id="PS52019">
    <property type="entry name" value="PKS_MFAS_DH"/>
    <property type="match status" value="1"/>
</dbReference>
<dbReference type="SUPFAM" id="SSF53901">
    <property type="entry name" value="Thiolase-like"/>
    <property type="match status" value="1"/>
</dbReference>